<dbReference type="Proteomes" id="UP000322838">
    <property type="component" value="Segment"/>
</dbReference>
<evidence type="ECO:0000259" key="3">
    <source>
        <dbReference type="Pfam" id="PF13538"/>
    </source>
</evidence>
<name>A0A5C2H6E7_9CAUD</name>
<keyword evidence="1" id="KW-0547">Nucleotide-binding</keyword>
<keyword evidence="5" id="KW-1185">Reference proteome</keyword>
<organism evidence="4 5">
    <name type="scientific">Sinorhizobium phage ort11</name>
    <dbReference type="NCBI Taxonomy" id="2599764"/>
    <lineage>
        <taxon>Viruses</taxon>
        <taxon>Duplodnaviria</taxon>
        <taxon>Heunggongvirae</taxon>
        <taxon>Uroviricota</taxon>
        <taxon>Caudoviricetes</taxon>
        <taxon>Schitoviridae</taxon>
        <taxon>Huelvavirus</taxon>
        <taxon>Huelvavirus ort11</taxon>
    </lineage>
</organism>
<keyword evidence="4" id="KW-0347">Helicase</keyword>
<evidence type="ECO:0000256" key="1">
    <source>
        <dbReference type="ARBA" id="ARBA00022741"/>
    </source>
</evidence>
<dbReference type="PANTHER" id="PTHR43788">
    <property type="entry name" value="DNA2/NAM7 HELICASE FAMILY MEMBER"/>
    <property type="match status" value="1"/>
</dbReference>
<reference evidence="5" key="1">
    <citation type="submission" date="2019-07" db="EMBL/GenBank/DDBJ databases">
        <authorList>
            <person name="Cubo M.T."/>
            <person name="Espuny M.D.R."/>
            <person name="Balsanelli E."/>
        </authorList>
    </citation>
    <scope>NUCLEOTIDE SEQUENCE [LARGE SCALE GENOMIC DNA]</scope>
</reference>
<sequence>MAELNQGQREAAEAFFQFLFQQGKGFIISGAAGVGKTFTMSHIIDIIMPQYFETCKLMGIEPEYEEVVMTATTNKAAEVLGTATKRPTGTIHSFLNLKVQDDFTTGKSIITKTVNWRVYERKIIFIDECSMIDSELFNLIQEGTIKSKVVYVGDHNQLAPIYETISPVYKQGYPFYELTEPMRNNGQPELMNVCAQLRETVETGVFKPIQIKPGVIDHLDPDQMQQHIDQIFIGQTMESRILAWSNKQVIAYNDHIRSLRQLPDQFTEGEYLVNNAAIRVGREQLSVEDEVVLEKIFSTEEIEVVRDTVMKVMSVELSTKYGTTISCKLPVDRAHYMALIAYFKRTKNWERFYYLKNTFPDLRQRDAATVHKSQGSTYDSVFIDLGNISTCNFENQVARMLYVAFSRPRNRIFLYGNLADKYGGLTY</sequence>
<gene>
    <name evidence="4" type="ORF">Smphiort11_055</name>
</gene>
<proteinExistence type="predicted"/>
<dbReference type="InterPro" id="IPR027785">
    <property type="entry name" value="UvrD-like_helicase_C"/>
</dbReference>
<keyword evidence="4" id="KW-0378">Hydrolase</keyword>
<dbReference type="GO" id="GO:0005524">
    <property type="term" value="F:ATP binding"/>
    <property type="evidence" value="ECO:0007669"/>
    <property type="project" value="UniProtKB-KW"/>
</dbReference>
<dbReference type="GO" id="GO:0003678">
    <property type="term" value="F:DNA helicase activity"/>
    <property type="evidence" value="ECO:0007669"/>
    <property type="project" value="UniProtKB-ARBA"/>
</dbReference>
<dbReference type="EMBL" id="MN228696">
    <property type="protein sequence ID" value="QEP29853.1"/>
    <property type="molecule type" value="Genomic_DNA"/>
</dbReference>
<feature type="domain" description="UvrD-like helicase C-terminal" evidence="3">
    <location>
        <begin position="367"/>
        <end position="414"/>
    </location>
</feature>
<evidence type="ECO:0000313" key="4">
    <source>
        <dbReference type="EMBL" id="QEP29853.1"/>
    </source>
</evidence>
<protein>
    <submittedName>
        <fullName evidence="4">ATP-dependent DNA helicase</fullName>
    </submittedName>
</protein>
<dbReference type="InterPro" id="IPR027417">
    <property type="entry name" value="P-loop_NTPase"/>
</dbReference>
<dbReference type="Gene3D" id="3.40.50.300">
    <property type="entry name" value="P-loop containing nucleotide triphosphate hydrolases"/>
    <property type="match status" value="2"/>
</dbReference>
<dbReference type="Pfam" id="PF13245">
    <property type="entry name" value="AAA_19"/>
    <property type="match status" value="1"/>
</dbReference>
<dbReference type="CDD" id="cd18809">
    <property type="entry name" value="SF1_C_RecD"/>
    <property type="match status" value="1"/>
</dbReference>
<keyword evidence="2" id="KW-0067">ATP-binding</keyword>
<accession>A0A5C2H6E7</accession>
<evidence type="ECO:0000256" key="2">
    <source>
        <dbReference type="ARBA" id="ARBA00022840"/>
    </source>
</evidence>
<dbReference type="SUPFAM" id="SSF52540">
    <property type="entry name" value="P-loop containing nucleoside triphosphate hydrolases"/>
    <property type="match status" value="1"/>
</dbReference>
<dbReference type="PANTHER" id="PTHR43788:SF6">
    <property type="entry name" value="DNA HELICASE B"/>
    <property type="match status" value="1"/>
</dbReference>
<evidence type="ECO:0000313" key="5">
    <source>
        <dbReference type="Proteomes" id="UP000322838"/>
    </source>
</evidence>
<dbReference type="Pfam" id="PF13538">
    <property type="entry name" value="UvrD_C_2"/>
    <property type="match status" value="1"/>
</dbReference>
<dbReference type="InterPro" id="IPR050534">
    <property type="entry name" value="Coronavir_polyprotein_1ab"/>
</dbReference>